<evidence type="ECO:0000313" key="14">
    <source>
        <dbReference type="EMBL" id="KCV68112.1"/>
    </source>
</evidence>
<dbReference type="PROSITE" id="PS50934">
    <property type="entry name" value="SWIRM"/>
    <property type="match status" value="1"/>
</dbReference>
<dbReference type="PANTHER" id="PTHR12374:SF20">
    <property type="entry name" value="TRANSCRIPTIONAL ADAPTER 2-ALPHA"/>
    <property type="match status" value="1"/>
</dbReference>
<dbReference type="InterPro" id="IPR009057">
    <property type="entry name" value="Homeodomain-like_sf"/>
</dbReference>
<evidence type="ECO:0000259" key="12">
    <source>
        <dbReference type="PROSITE" id="PS50934"/>
    </source>
</evidence>
<protein>
    <recommendedName>
        <fullName evidence="7">Transcriptional adapter</fullName>
    </recommendedName>
</protein>
<keyword evidence="2 8" id="KW-0863">Zinc-finger</keyword>
<dbReference type="InterPro" id="IPR036388">
    <property type="entry name" value="WH-like_DNA-bd_sf"/>
</dbReference>
<feature type="region of interest" description="Disordered" evidence="9">
    <location>
        <begin position="357"/>
        <end position="421"/>
    </location>
</feature>
<dbReference type="InterPro" id="IPR055141">
    <property type="entry name" value="TADA2A_B-like_dom"/>
</dbReference>
<evidence type="ECO:0000256" key="8">
    <source>
        <dbReference type="PROSITE-ProRule" id="PRU00228"/>
    </source>
</evidence>
<evidence type="ECO:0000313" key="15">
    <source>
        <dbReference type="Proteomes" id="UP000030693"/>
    </source>
</evidence>
<dbReference type="PANTHER" id="PTHR12374">
    <property type="entry name" value="TRANSCRIPTIONAL ADAPTOR 2 ADA2 -RELATED"/>
    <property type="match status" value="1"/>
</dbReference>
<dbReference type="Pfam" id="PF00249">
    <property type="entry name" value="Myb_DNA-binding"/>
    <property type="match status" value="1"/>
</dbReference>
<dbReference type="InterPro" id="IPR007526">
    <property type="entry name" value="SWIRM"/>
</dbReference>
<dbReference type="SMART" id="SM00291">
    <property type="entry name" value="ZnF_ZZ"/>
    <property type="match status" value="1"/>
</dbReference>
<dbReference type="GO" id="GO:0008270">
    <property type="term" value="F:zinc ion binding"/>
    <property type="evidence" value="ECO:0007669"/>
    <property type="project" value="UniProtKB-KW"/>
</dbReference>
<dbReference type="PROSITE" id="PS50135">
    <property type="entry name" value="ZF_ZZ_2"/>
    <property type="match status" value="1"/>
</dbReference>
<dbReference type="EMBL" id="KB932210">
    <property type="protein sequence ID" value="KCV68112.1"/>
    <property type="molecule type" value="Genomic_DNA"/>
</dbReference>
<keyword evidence="4 7" id="KW-0805">Transcription regulation</keyword>
<dbReference type="PROSITE" id="PS51293">
    <property type="entry name" value="SANT"/>
    <property type="match status" value="1"/>
</dbReference>
<evidence type="ECO:0000256" key="1">
    <source>
        <dbReference type="ARBA" id="ARBA00022723"/>
    </source>
</evidence>
<dbReference type="InterPro" id="IPR001005">
    <property type="entry name" value="SANT/Myb"/>
</dbReference>
<dbReference type="InterPro" id="IPR043145">
    <property type="entry name" value="Znf_ZZ_sf"/>
</dbReference>
<feature type="domain" description="ZZ-type" evidence="11">
    <location>
        <begin position="29"/>
        <end position="85"/>
    </location>
</feature>
<dbReference type="InterPro" id="IPR000433">
    <property type="entry name" value="Znf_ZZ"/>
</dbReference>
<feature type="compositionally biased region" description="Gly residues" evidence="9">
    <location>
        <begin position="357"/>
        <end position="374"/>
    </location>
</feature>
<dbReference type="Gene3D" id="3.30.60.90">
    <property type="match status" value="1"/>
</dbReference>
<feature type="domain" description="Myb-like" evidence="10">
    <location>
        <begin position="92"/>
        <end position="135"/>
    </location>
</feature>
<dbReference type="GO" id="GO:0070461">
    <property type="term" value="C:SAGA-type complex"/>
    <property type="evidence" value="ECO:0007669"/>
    <property type="project" value="TreeGrafter"/>
</dbReference>
<proteinExistence type="predicted"/>
<dbReference type="Gene3D" id="1.10.10.10">
    <property type="entry name" value="Winged helix-like DNA-binding domain superfamily/Winged helix DNA-binding domain"/>
    <property type="match status" value="1"/>
</dbReference>
<dbReference type="InterPro" id="IPR016827">
    <property type="entry name" value="Ada2/TADA2"/>
</dbReference>
<keyword evidence="6 7" id="KW-0539">Nucleus</keyword>
<dbReference type="Gene3D" id="1.10.10.60">
    <property type="entry name" value="Homeodomain-like"/>
    <property type="match status" value="1"/>
</dbReference>
<evidence type="ECO:0000256" key="5">
    <source>
        <dbReference type="ARBA" id="ARBA00023163"/>
    </source>
</evidence>
<evidence type="ECO:0000256" key="4">
    <source>
        <dbReference type="ARBA" id="ARBA00023015"/>
    </source>
</evidence>
<gene>
    <name evidence="14" type="ORF">H696_05366</name>
</gene>
<dbReference type="GO" id="GO:0006357">
    <property type="term" value="P:regulation of transcription by RNA polymerase II"/>
    <property type="evidence" value="ECO:0007669"/>
    <property type="project" value="InterPro"/>
</dbReference>
<dbReference type="GO" id="GO:0003682">
    <property type="term" value="F:chromatin binding"/>
    <property type="evidence" value="ECO:0007669"/>
    <property type="project" value="TreeGrafter"/>
</dbReference>
<reference evidence="14" key="1">
    <citation type="submission" date="2013-04" db="EMBL/GenBank/DDBJ databases">
        <title>The Genome Sequence of Fonticula alba ATCC 38817.</title>
        <authorList>
            <consortium name="The Broad Institute Genomics Platform"/>
            <person name="Russ C."/>
            <person name="Cuomo C."/>
            <person name="Burger G."/>
            <person name="Gray M.W."/>
            <person name="Holland P.W.H."/>
            <person name="King N."/>
            <person name="Lang F.B.F."/>
            <person name="Roger A.J."/>
            <person name="Ruiz-Trillo I."/>
            <person name="Brown M."/>
            <person name="Walker B."/>
            <person name="Young S."/>
            <person name="Zeng Q."/>
            <person name="Gargeya S."/>
            <person name="Fitzgerald M."/>
            <person name="Haas B."/>
            <person name="Abouelleil A."/>
            <person name="Allen A.W."/>
            <person name="Alvarado L."/>
            <person name="Arachchi H.M."/>
            <person name="Berlin A.M."/>
            <person name="Chapman S.B."/>
            <person name="Gainer-Dewar J."/>
            <person name="Goldberg J."/>
            <person name="Griggs A."/>
            <person name="Gujja S."/>
            <person name="Hansen M."/>
            <person name="Howarth C."/>
            <person name="Imamovic A."/>
            <person name="Ireland A."/>
            <person name="Larimer J."/>
            <person name="McCowan C."/>
            <person name="Murphy C."/>
            <person name="Pearson M."/>
            <person name="Poon T.W."/>
            <person name="Priest M."/>
            <person name="Roberts A."/>
            <person name="Saif S."/>
            <person name="Shea T."/>
            <person name="Sisk P."/>
            <person name="Sykes S."/>
            <person name="Wortman J."/>
            <person name="Nusbaum C."/>
            <person name="Birren B."/>
        </authorList>
    </citation>
    <scope>NUCLEOTIDE SEQUENCE [LARGE SCALE GENOMIC DNA]</scope>
    <source>
        <strain evidence="14">ATCC 38817</strain>
    </source>
</reference>
<dbReference type="GO" id="GO:0006338">
    <property type="term" value="P:chromatin remodeling"/>
    <property type="evidence" value="ECO:0007669"/>
    <property type="project" value="TreeGrafter"/>
</dbReference>
<organism evidence="14">
    <name type="scientific">Fonticula alba</name>
    <name type="common">Slime mold</name>
    <dbReference type="NCBI Taxonomy" id="691883"/>
    <lineage>
        <taxon>Eukaryota</taxon>
        <taxon>Rotosphaerida</taxon>
        <taxon>Fonticulaceae</taxon>
        <taxon>Fonticula</taxon>
    </lineage>
</organism>
<accession>A0A058Z3L6</accession>
<dbReference type="InterPro" id="IPR017884">
    <property type="entry name" value="SANT_dom"/>
</dbReference>
<dbReference type="AlphaFoldDB" id="A0A058Z3L6"/>
<dbReference type="eggNOG" id="KOG0457">
    <property type="taxonomic scope" value="Eukaryota"/>
</dbReference>
<name>A0A058Z3L6_FONAL</name>
<dbReference type="RefSeq" id="XP_009497486.1">
    <property type="nucleotide sequence ID" value="XM_009499211.1"/>
</dbReference>
<evidence type="ECO:0000256" key="7">
    <source>
        <dbReference type="PIRNR" id="PIRNR025024"/>
    </source>
</evidence>
<dbReference type="SUPFAM" id="SSF46689">
    <property type="entry name" value="Homeodomain-like"/>
    <property type="match status" value="2"/>
</dbReference>
<keyword evidence="5 7" id="KW-0804">Transcription</keyword>
<keyword evidence="1" id="KW-0479">Metal-binding</keyword>
<comment type="subcellular location">
    <subcellularLocation>
        <location evidence="7">Nucleus</location>
    </subcellularLocation>
</comment>
<dbReference type="Proteomes" id="UP000030693">
    <property type="component" value="Unassembled WGS sequence"/>
</dbReference>
<feature type="domain" description="SANT" evidence="13">
    <location>
        <begin position="87"/>
        <end position="139"/>
    </location>
</feature>
<dbReference type="GO" id="GO:0005634">
    <property type="term" value="C:nucleus"/>
    <property type="evidence" value="ECO:0007669"/>
    <property type="project" value="UniProtKB-SubCell"/>
</dbReference>
<evidence type="ECO:0000256" key="6">
    <source>
        <dbReference type="ARBA" id="ARBA00023242"/>
    </source>
</evidence>
<evidence type="ECO:0000256" key="3">
    <source>
        <dbReference type="ARBA" id="ARBA00022833"/>
    </source>
</evidence>
<dbReference type="OrthoDB" id="270417at2759"/>
<dbReference type="InterPro" id="IPR041983">
    <property type="entry name" value="ADA2-like_ZZ"/>
</dbReference>
<dbReference type="SUPFAM" id="SSF57850">
    <property type="entry name" value="RING/U-box"/>
    <property type="match status" value="1"/>
</dbReference>
<dbReference type="Pfam" id="PF25299">
    <property type="entry name" value="ZZ_ADA2"/>
    <property type="match status" value="1"/>
</dbReference>
<dbReference type="SMART" id="SM00717">
    <property type="entry name" value="SANT"/>
    <property type="match status" value="1"/>
</dbReference>
<dbReference type="CDD" id="cd02335">
    <property type="entry name" value="ZZ_ADA2"/>
    <property type="match status" value="1"/>
</dbReference>
<keyword evidence="3" id="KW-0862">Zinc</keyword>
<dbReference type="CDD" id="cd00167">
    <property type="entry name" value="SANT"/>
    <property type="match status" value="1"/>
</dbReference>
<evidence type="ECO:0000256" key="2">
    <source>
        <dbReference type="ARBA" id="ARBA00022771"/>
    </source>
</evidence>
<evidence type="ECO:0000259" key="13">
    <source>
        <dbReference type="PROSITE" id="PS51293"/>
    </source>
</evidence>
<dbReference type="PROSITE" id="PS01357">
    <property type="entry name" value="ZF_ZZ_1"/>
    <property type="match status" value="1"/>
</dbReference>
<sequence length="512" mass="57872">MVNPIDRAKLESILAEDIPTSPGFRLKGREKQYCCGCSLDVTRSISIRCAVCEDVDLCVECFALGAEVGLHLREHPYHVLDTLDYPLFTADWWADEEIALLEGIEKHGLGSWYDVAVFMGTKTPEDIDDHYKRIYLTGPQAPMPRTDIPIDPVEEHEYRRKRLALARGAGSLPAPVLRHEKPDPSGPVCHELPTYMPLRGEFEVEHDNDAEQAITNLFFNDEEDSPEDIELKLKMLEIYNYRLARRYERRNFLLERGLVNFSLYRSEEKHRSKEERDLINRYKVFSKLQSHEDFILFVEGLLNEHRIRQRIAQLQEYRQAGIRTEAAAATYELDKIARHHDPANRVVKPGSTLLMSGGLGHGGASGPGSAGPGAGAVSSRQYRAARDQHQVRVRHPCRHGTPSLPGGPPHHQEEPDPGPLDITHCEGFQLLSAEEARLCSFLRLLPRAYLTLKETLLSEAKLAGDKDGVLTLDRAQALVGLDPDKVEACYHFFQKAGWIGPTRRVRPRDDSV</sequence>
<dbReference type="PROSITE" id="PS50090">
    <property type="entry name" value="MYB_LIKE"/>
    <property type="match status" value="1"/>
</dbReference>
<evidence type="ECO:0000256" key="9">
    <source>
        <dbReference type="SAM" id="MobiDB-lite"/>
    </source>
</evidence>
<dbReference type="GO" id="GO:0003713">
    <property type="term" value="F:transcription coactivator activity"/>
    <property type="evidence" value="ECO:0007669"/>
    <property type="project" value="InterPro"/>
</dbReference>
<evidence type="ECO:0000259" key="10">
    <source>
        <dbReference type="PROSITE" id="PS50090"/>
    </source>
</evidence>
<dbReference type="GeneID" id="20530091"/>
<feature type="domain" description="SWIRM" evidence="12">
    <location>
        <begin position="411"/>
        <end position="510"/>
    </location>
</feature>
<dbReference type="FunFam" id="1.10.10.10:FF:000087">
    <property type="entry name" value="Transcriptional adapter 2"/>
    <property type="match status" value="1"/>
</dbReference>
<keyword evidence="15" id="KW-1185">Reference proteome</keyword>
<dbReference type="STRING" id="691883.A0A058Z3L6"/>
<dbReference type="Pfam" id="PF22941">
    <property type="entry name" value="TADA2A-like_3rd"/>
    <property type="match status" value="1"/>
</dbReference>
<evidence type="ECO:0000259" key="11">
    <source>
        <dbReference type="PROSITE" id="PS50135"/>
    </source>
</evidence>
<dbReference type="OMA" id="YNGNHRP"/>
<dbReference type="PIRSF" id="PIRSF025024">
    <property type="entry name" value="Transcriptional_adaptor_2"/>
    <property type="match status" value="1"/>
</dbReference>